<keyword evidence="4 6" id="KW-0472">Membrane</keyword>
<dbReference type="InterPro" id="IPR049326">
    <property type="entry name" value="Rhodopsin_dom_fungi"/>
</dbReference>
<dbReference type="InterPro" id="IPR052337">
    <property type="entry name" value="SAT4-like"/>
</dbReference>
<evidence type="ECO:0000313" key="9">
    <source>
        <dbReference type="Proteomes" id="UP000800092"/>
    </source>
</evidence>
<dbReference type="Pfam" id="PF20684">
    <property type="entry name" value="Fung_rhodopsin"/>
    <property type="match status" value="1"/>
</dbReference>
<evidence type="ECO:0000256" key="6">
    <source>
        <dbReference type="SAM" id="Phobius"/>
    </source>
</evidence>
<evidence type="ECO:0000256" key="1">
    <source>
        <dbReference type="ARBA" id="ARBA00004141"/>
    </source>
</evidence>
<feature type="transmembrane region" description="Helical" evidence="6">
    <location>
        <begin position="112"/>
        <end position="133"/>
    </location>
</feature>
<proteinExistence type="inferred from homology"/>
<keyword evidence="2 6" id="KW-0812">Transmembrane</keyword>
<feature type="transmembrane region" description="Helical" evidence="6">
    <location>
        <begin position="79"/>
        <end position="100"/>
    </location>
</feature>
<dbReference type="GO" id="GO:0016020">
    <property type="term" value="C:membrane"/>
    <property type="evidence" value="ECO:0007669"/>
    <property type="project" value="UniProtKB-SubCell"/>
</dbReference>
<evidence type="ECO:0000256" key="4">
    <source>
        <dbReference type="ARBA" id="ARBA00023136"/>
    </source>
</evidence>
<name>A0A6A6HBW4_VIRVR</name>
<keyword evidence="3 6" id="KW-1133">Transmembrane helix</keyword>
<feature type="transmembrane region" description="Helical" evidence="6">
    <location>
        <begin position="37"/>
        <end position="58"/>
    </location>
</feature>
<accession>A0A6A6HBW4</accession>
<evidence type="ECO:0000313" key="8">
    <source>
        <dbReference type="EMBL" id="KAF2235595.1"/>
    </source>
</evidence>
<evidence type="ECO:0000256" key="5">
    <source>
        <dbReference type="ARBA" id="ARBA00038359"/>
    </source>
</evidence>
<dbReference type="Proteomes" id="UP000800092">
    <property type="component" value="Unassembled WGS sequence"/>
</dbReference>
<organism evidence="8 9">
    <name type="scientific">Viridothelium virens</name>
    <name type="common">Speckled blister lichen</name>
    <name type="synonym">Trypethelium virens</name>
    <dbReference type="NCBI Taxonomy" id="1048519"/>
    <lineage>
        <taxon>Eukaryota</taxon>
        <taxon>Fungi</taxon>
        <taxon>Dikarya</taxon>
        <taxon>Ascomycota</taxon>
        <taxon>Pezizomycotina</taxon>
        <taxon>Dothideomycetes</taxon>
        <taxon>Dothideomycetes incertae sedis</taxon>
        <taxon>Trypetheliales</taxon>
        <taxon>Trypetheliaceae</taxon>
        <taxon>Viridothelium</taxon>
    </lineage>
</organism>
<dbReference type="EMBL" id="ML991790">
    <property type="protein sequence ID" value="KAF2235595.1"/>
    <property type="molecule type" value="Genomic_DNA"/>
</dbReference>
<reference evidence="8" key="1">
    <citation type="journal article" date="2020" name="Stud. Mycol.">
        <title>101 Dothideomycetes genomes: a test case for predicting lifestyles and emergence of pathogens.</title>
        <authorList>
            <person name="Haridas S."/>
            <person name="Albert R."/>
            <person name="Binder M."/>
            <person name="Bloem J."/>
            <person name="Labutti K."/>
            <person name="Salamov A."/>
            <person name="Andreopoulos B."/>
            <person name="Baker S."/>
            <person name="Barry K."/>
            <person name="Bills G."/>
            <person name="Bluhm B."/>
            <person name="Cannon C."/>
            <person name="Castanera R."/>
            <person name="Culley D."/>
            <person name="Daum C."/>
            <person name="Ezra D."/>
            <person name="Gonzalez J."/>
            <person name="Henrissat B."/>
            <person name="Kuo A."/>
            <person name="Liang C."/>
            <person name="Lipzen A."/>
            <person name="Lutzoni F."/>
            <person name="Magnuson J."/>
            <person name="Mondo S."/>
            <person name="Nolan M."/>
            <person name="Ohm R."/>
            <person name="Pangilinan J."/>
            <person name="Park H.-J."/>
            <person name="Ramirez L."/>
            <person name="Alfaro M."/>
            <person name="Sun H."/>
            <person name="Tritt A."/>
            <person name="Yoshinaga Y."/>
            <person name="Zwiers L.-H."/>
            <person name="Turgeon B."/>
            <person name="Goodwin S."/>
            <person name="Spatafora J."/>
            <person name="Crous P."/>
            <person name="Grigoriev I."/>
        </authorList>
    </citation>
    <scope>NUCLEOTIDE SEQUENCE</scope>
    <source>
        <strain evidence="8">Tuck. ex Michener</strain>
    </source>
</reference>
<evidence type="ECO:0000256" key="3">
    <source>
        <dbReference type="ARBA" id="ARBA00022989"/>
    </source>
</evidence>
<dbReference type="OrthoDB" id="4682787at2759"/>
<comment type="subcellular location">
    <subcellularLocation>
        <location evidence="1">Membrane</location>
        <topology evidence="1">Multi-pass membrane protein</topology>
    </subcellularLocation>
</comment>
<gene>
    <name evidence="8" type="ORF">EV356DRAFT_523099</name>
</gene>
<dbReference type="PANTHER" id="PTHR33048:SF47">
    <property type="entry name" value="INTEGRAL MEMBRANE PROTEIN-RELATED"/>
    <property type="match status" value="1"/>
</dbReference>
<sequence>MASLSNATPEQLQAILNGPALPPPPGVQPNFIDPHNFWLVGVIVVSLGFSIATLSLMMRLYTRCFIMRQVGIEDLRVVGVLYGFCIMLIKIAILLQYVHIFVPRGKAKTNRIWWACYSLIWVHVVYYLVFVLCQIFACTPIAKAWDPLITTGHCISTSALEAATGGLNCISDIIILILPQLRIWKLQMSRKKKIQLSLIFLSGIL</sequence>
<evidence type="ECO:0000259" key="7">
    <source>
        <dbReference type="Pfam" id="PF20684"/>
    </source>
</evidence>
<protein>
    <recommendedName>
        <fullName evidence="7">Rhodopsin domain-containing protein</fullName>
    </recommendedName>
</protein>
<feature type="domain" description="Rhodopsin" evidence="7">
    <location>
        <begin position="79"/>
        <end position="204"/>
    </location>
</feature>
<keyword evidence="9" id="KW-1185">Reference proteome</keyword>
<comment type="similarity">
    <text evidence="5">Belongs to the SAT4 family.</text>
</comment>
<dbReference type="PANTHER" id="PTHR33048">
    <property type="entry name" value="PTH11-LIKE INTEGRAL MEMBRANE PROTEIN (AFU_ORTHOLOGUE AFUA_5G11245)"/>
    <property type="match status" value="1"/>
</dbReference>
<evidence type="ECO:0000256" key="2">
    <source>
        <dbReference type="ARBA" id="ARBA00022692"/>
    </source>
</evidence>
<dbReference type="AlphaFoldDB" id="A0A6A6HBW4"/>